<comment type="caution">
    <text evidence="1">The sequence shown here is derived from an EMBL/GenBank/DDBJ whole genome shotgun (WGS) entry which is preliminary data.</text>
</comment>
<dbReference type="RefSeq" id="XP_003372260.1">
    <property type="nucleotide sequence ID" value="XM_003372212.1"/>
</dbReference>
<reference evidence="1 2" key="1">
    <citation type="submission" date="2015-01" db="EMBL/GenBank/DDBJ databases">
        <title>Evolution of Trichinella species and genotypes.</title>
        <authorList>
            <person name="Korhonen P.K."/>
            <person name="Edoardo P."/>
            <person name="Giuseppe L.R."/>
            <person name="Gasser R.B."/>
        </authorList>
    </citation>
    <scope>NUCLEOTIDE SEQUENCE [LARGE SCALE GENOMIC DNA]</scope>
    <source>
        <strain evidence="1">ISS3</strain>
    </source>
</reference>
<gene>
    <name evidence="1" type="ORF">T01_5678</name>
</gene>
<proteinExistence type="predicted"/>
<dbReference type="AlphaFoldDB" id="E5STT9"/>
<dbReference type="EMBL" id="JYDH01000223">
    <property type="protein sequence ID" value="KRY28027.1"/>
    <property type="molecule type" value="Genomic_DNA"/>
</dbReference>
<dbReference type="HOGENOM" id="CLU_2295310_0_0_1"/>
<evidence type="ECO:0000313" key="1">
    <source>
        <dbReference type="EMBL" id="KRY28027.1"/>
    </source>
</evidence>
<dbReference type="InParanoid" id="E5STT9"/>
<sequence length="101" mass="11453">MCRQHRPLFGSSNLAVGSSLCDYRLPSCFSSNQPKVDPACCNWCRHCPAVKRAADEMSIPFILSNQLSSSQCEVLLLLPLLDHYYHSCCCCCYCRYCCHLH</sequence>
<dbReference type="KEGG" id="tsp:Tsp_10514"/>
<keyword evidence="2" id="KW-1185">Reference proteome</keyword>
<dbReference type="Proteomes" id="UP000054776">
    <property type="component" value="Unassembled WGS sequence"/>
</dbReference>
<evidence type="ECO:0000313" key="2">
    <source>
        <dbReference type="Proteomes" id="UP000054776"/>
    </source>
</evidence>
<name>E5STT9_TRISP</name>
<organism evidence="1 2">
    <name type="scientific">Trichinella spiralis</name>
    <name type="common">Trichina worm</name>
    <dbReference type="NCBI Taxonomy" id="6334"/>
    <lineage>
        <taxon>Eukaryota</taxon>
        <taxon>Metazoa</taxon>
        <taxon>Ecdysozoa</taxon>
        <taxon>Nematoda</taxon>
        <taxon>Enoplea</taxon>
        <taxon>Dorylaimia</taxon>
        <taxon>Trichinellida</taxon>
        <taxon>Trichinellidae</taxon>
        <taxon>Trichinella</taxon>
    </lineage>
</organism>
<protein>
    <submittedName>
        <fullName evidence="1">Uncharacterized protein</fullName>
    </submittedName>
</protein>
<accession>E5STT9</accession>
<dbReference type="OrthoDB" id="10294654at2759"/>